<dbReference type="PANTHER" id="PTHR48021:SF86">
    <property type="entry name" value="FACILITATED TREHALOSE TRANSPORTER TRET1-1-LIKE PROTEIN"/>
    <property type="match status" value="1"/>
</dbReference>
<dbReference type="SUPFAM" id="SSF103473">
    <property type="entry name" value="MFS general substrate transporter"/>
    <property type="match status" value="1"/>
</dbReference>
<dbReference type="InterPro" id="IPR003663">
    <property type="entry name" value="Sugar/inositol_transpt"/>
</dbReference>
<dbReference type="InterPro" id="IPR050549">
    <property type="entry name" value="MFS_Trehalose_Transporter"/>
</dbReference>
<evidence type="ECO:0000313" key="12">
    <source>
        <dbReference type="Proteomes" id="UP001566132"/>
    </source>
</evidence>
<reference evidence="11 12" key="1">
    <citation type="submission" date="2024-05" db="EMBL/GenBank/DDBJ databases">
        <title>Genetic variation in Jamaican populations of the coffee berry borer (Hypothenemus hampei).</title>
        <authorList>
            <person name="Errbii M."/>
            <person name="Myrie A."/>
        </authorList>
    </citation>
    <scope>NUCLEOTIDE SEQUENCE [LARGE SCALE GENOMIC DNA]</scope>
    <source>
        <strain evidence="11">JA-Hopewell-2020-01-JO</strain>
        <tissue evidence="11">Whole body</tissue>
    </source>
</reference>
<dbReference type="PANTHER" id="PTHR48021">
    <property type="match status" value="1"/>
</dbReference>
<feature type="transmembrane region" description="Helical" evidence="9">
    <location>
        <begin position="298"/>
        <end position="320"/>
    </location>
</feature>
<evidence type="ECO:0000256" key="2">
    <source>
        <dbReference type="ARBA" id="ARBA00022448"/>
    </source>
</evidence>
<dbReference type="InterPro" id="IPR005828">
    <property type="entry name" value="MFS_sugar_transport-like"/>
</dbReference>
<accession>A0ABD1EXL6</accession>
<gene>
    <name evidence="11" type="ORF">ABEB36_007593</name>
</gene>
<keyword evidence="2" id="KW-0813">Transport</keyword>
<dbReference type="PRINTS" id="PR00171">
    <property type="entry name" value="SUGRTRNSPORT"/>
</dbReference>
<evidence type="ECO:0000313" key="11">
    <source>
        <dbReference type="EMBL" id="KAL1502454.1"/>
    </source>
</evidence>
<feature type="transmembrane region" description="Helical" evidence="9">
    <location>
        <begin position="179"/>
        <end position="200"/>
    </location>
</feature>
<dbReference type="Pfam" id="PF00083">
    <property type="entry name" value="Sugar_tr"/>
    <property type="match status" value="1"/>
</dbReference>
<feature type="transmembrane region" description="Helical" evidence="9">
    <location>
        <begin position="155"/>
        <end position="173"/>
    </location>
</feature>
<dbReference type="FunFam" id="1.20.1250.20:FF:000218">
    <property type="entry name" value="facilitated trehalose transporter Tret1"/>
    <property type="match status" value="1"/>
</dbReference>
<sequence>MEEKLRQKTKTLTQYFAGFLVSMTGFAGGSVLTWTSPGLLHITKSQEDQPIKPLGKSPGFLVSTFEEALIGAMPMLGALIFAIPSGKCVNRFGRKPMLTFINSFYFLNYLLIAYASNAAMVIIGRFCGGLALGANGVVVPMYIAEIAEPHLKGTLGSFFSLCITIGIFYTNLIGIYTDWFWLAFWIDAVIFIITIATLFLPESPRYLIIKEKISKARKALMFYRGTEEVVAKELISMQKQLSETEDCVGFKELFTRKCYRKRLIASGGVLIYQQFCGINILAFYFLPLVEASGKVIGLATVVIFINVLNTILAIGISLIIHKQKRKNCLLLSGLMMFVGIIGTGAFFNFQDENVNFPGLFLFPLLSGILVIGGFTIGLAPISWMLLIELFTPEIRAIASGFAVVSCWTSGLVVTFTAPYFFYFLGRTYTFYFYGLINIMGILFIWFFVPETKLSSNDAINTQSEA</sequence>
<evidence type="ECO:0000256" key="1">
    <source>
        <dbReference type="ARBA" id="ARBA00004651"/>
    </source>
</evidence>
<keyword evidence="5 9" id="KW-0812">Transmembrane</keyword>
<feature type="transmembrane region" description="Helical" evidence="9">
    <location>
        <begin position="12"/>
        <end position="34"/>
    </location>
</feature>
<feature type="transmembrane region" description="Helical" evidence="9">
    <location>
        <begin position="122"/>
        <end position="143"/>
    </location>
</feature>
<evidence type="ECO:0000256" key="6">
    <source>
        <dbReference type="ARBA" id="ARBA00022989"/>
    </source>
</evidence>
<evidence type="ECO:0000259" key="10">
    <source>
        <dbReference type="PROSITE" id="PS50850"/>
    </source>
</evidence>
<feature type="transmembrane region" description="Helical" evidence="9">
    <location>
        <begin position="97"/>
        <end position="116"/>
    </location>
</feature>
<dbReference type="EMBL" id="JBDJPC010000005">
    <property type="protein sequence ID" value="KAL1502454.1"/>
    <property type="molecule type" value="Genomic_DNA"/>
</dbReference>
<keyword evidence="3" id="KW-1003">Cell membrane</keyword>
<feature type="transmembrane region" description="Helical" evidence="9">
    <location>
        <begin position="263"/>
        <end position="286"/>
    </location>
</feature>
<evidence type="ECO:0000256" key="9">
    <source>
        <dbReference type="SAM" id="Phobius"/>
    </source>
</evidence>
<dbReference type="InterPro" id="IPR036259">
    <property type="entry name" value="MFS_trans_sf"/>
</dbReference>
<comment type="subcellular location">
    <subcellularLocation>
        <location evidence="1">Cell membrane</location>
        <topology evidence="1">Multi-pass membrane protein</topology>
    </subcellularLocation>
</comment>
<dbReference type="Gene3D" id="1.20.1250.20">
    <property type="entry name" value="MFS general substrate transporter like domains"/>
    <property type="match status" value="1"/>
</dbReference>
<evidence type="ECO:0000256" key="8">
    <source>
        <dbReference type="ARBA" id="ARBA00023180"/>
    </source>
</evidence>
<name>A0ABD1EXL6_HYPHA</name>
<evidence type="ECO:0000256" key="7">
    <source>
        <dbReference type="ARBA" id="ARBA00023136"/>
    </source>
</evidence>
<keyword evidence="6 9" id="KW-1133">Transmembrane helix</keyword>
<dbReference type="Proteomes" id="UP001566132">
    <property type="component" value="Unassembled WGS sequence"/>
</dbReference>
<feature type="transmembrane region" description="Helical" evidence="9">
    <location>
        <begin position="430"/>
        <end position="448"/>
    </location>
</feature>
<comment type="caution">
    <text evidence="11">The sequence shown here is derived from an EMBL/GenBank/DDBJ whole genome shotgun (WGS) entry which is preliminary data.</text>
</comment>
<dbReference type="AlphaFoldDB" id="A0ABD1EXL6"/>
<feature type="domain" description="Major facilitator superfamily (MFS) profile" evidence="10">
    <location>
        <begin position="22"/>
        <end position="452"/>
    </location>
</feature>
<evidence type="ECO:0000256" key="4">
    <source>
        <dbReference type="ARBA" id="ARBA00022597"/>
    </source>
</evidence>
<evidence type="ECO:0000256" key="5">
    <source>
        <dbReference type="ARBA" id="ARBA00022692"/>
    </source>
</evidence>
<keyword evidence="8" id="KW-0325">Glycoprotein</keyword>
<proteinExistence type="predicted"/>
<protein>
    <recommendedName>
        <fullName evidence="10">Major facilitator superfamily (MFS) profile domain-containing protein</fullName>
    </recommendedName>
</protein>
<dbReference type="GO" id="GO:0005886">
    <property type="term" value="C:plasma membrane"/>
    <property type="evidence" value="ECO:0007669"/>
    <property type="project" value="UniProtKB-SubCell"/>
</dbReference>
<feature type="transmembrane region" description="Helical" evidence="9">
    <location>
        <begin position="327"/>
        <end position="347"/>
    </location>
</feature>
<keyword evidence="12" id="KW-1185">Reference proteome</keyword>
<feature type="transmembrane region" description="Helical" evidence="9">
    <location>
        <begin position="68"/>
        <end position="85"/>
    </location>
</feature>
<feature type="transmembrane region" description="Helical" evidence="9">
    <location>
        <begin position="359"/>
        <end position="386"/>
    </location>
</feature>
<keyword evidence="4" id="KW-0762">Sugar transport</keyword>
<evidence type="ECO:0000256" key="3">
    <source>
        <dbReference type="ARBA" id="ARBA00022475"/>
    </source>
</evidence>
<feature type="transmembrane region" description="Helical" evidence="9">
    <location>
        <begin position="398"/>
        <end position="424"/>
    </location>
</feature>
<dbReference type="PROSITE" id="PS50850">
    <property type="entry name" value="MFS"/>
    <property type="match status" value="1"/>
</dbReference>
<keyword evidence="7 9" id="KW-0472">Membrane</keyword>
<organism evidence="11 12">
    <name type="scientific">Hypothenemus hampei</name>
    <name type="common">Coffee berry borer</name>
    <dbReference type="NCBI Taxonomy" id="57062"/>
    <lineage>
        <taxon>Eukaryota</taxon>
        <taxon>Metazoa</taxon>
        <taxon>Ecdysozoa</taxon>
        <taxon>Arthropoda</taxon>
        <taxon>Hexapoda</taxon>
        <taxon>Insecta</taxon>
        <taxon>Pterygota</taxon>
        <taxon>Neoptera</taxon>
        <taxon>Endopterygota</taxon>
        <taxon>Coleoptera</taxon>
        <taxon>Polyphaga</taxon>
        <taxon>Cucujiformia</taxon>
        <taxon>Curculionidae</taxon>
        <taxon>Scolytinae</taxon>
        <taxon>Hypothenemus</taxon>
    </lineage>
</organism>
<dbReference type="InterPro" id="IPR020846">
    <property type="entry name" value="MFS_dom"/>
</dbReference>